<keyword evidence="6" id="KW-1185">Reference proteome</keyword>
<dbReference type="InterPro" id="IPR040777">
    <property type="entry name" value="DUF5591"/>
</dbReference>
<dbReference type="Gene3D" id="3.40.50.10630">
    <property type="entry name" value="Uracil-DNA glycosylase-like"/>
    <property type="match status" value="1"/>
</dbReference>
<dbReference type="SUPFAM" id="SSF52141">
    <property type="entry name" value="Uracil-DNA glycosylase-like"/>
    <property type="match status" value="1"/>
</dbReference>
<dbReference type="EMBL" id="CP013011">
    <property type="protein sequence ID" value="ALL01590.1"/>
    <property type="molecule type" value="Genomic_DNA"/>
</dbReference>
<protein>
    <recommendedName>
        <fullName evidence="2">DUF5591 domain-containing protein</fullName>
    </recommendedName>
</protein>
<reference evidence="4 6" key="2">
    <citation type="submission" date="2017-05" db="EMBL/GenBank/DDBJ databases">
        <title>The draft genome of the hyperthermophilic archaeon 'Pyrodictium delaneyi strain Hulk', an iron and nitrate reducer, reveals the capacity for sulfate reduction.</title>
        <authorList>
            <person name="Demey L.M."/>
            <person name="Miller C."/>
            <person name="Manzella M."/>
            <person name="Reguera G."/>
            <person name="Kashefi K."/>
        </authorList>
    </citation>
    <scope>NUCLEOTIDE SEQUENCE [LARGE SCALE GENOMIC DNA]</scope>
    <source>
        <strain evidence="4 6">Hulk</strain>
    </source>
</reference>
<dbReference type="KEGG" id="pdl:Pyrde_1547"/>
<dbReference type="InterPro" id="IPR036895">
    <property type="entry name" value="Uracil-DNA_glycosylase-like_sf"/>
</dbReference>
<evidence type="ECO:0000313" key="4">
    <source>
        <dbReference type="EMBL" id="OWJ55246.1"/>
    </source>
</evidence>
<proteinExistence type="predicted"/>
<dbReference type="STRING" id="1273541.Pyrde_1547"/>
<dbReference type="Proteomes" id="UP000058613">
    <property type="component" value="Chromosome"/>
</dbReference>
<reference evidence="3 5" key="1">
    <citation type="submission" date="2015-10" db="EMBL/GenBank/DDBJ databases">
        <title>Complete genome sequence of hyperthermophilic archaeon Pyrodictium delaneyi Su06.</title>
        <authorList>
            <person name="Jung J.-H."/>
            <person name="Lin J."/>
            <person name="Holden J.F."/>
            <person name="Park C.-S."/>
        </authorList>
    </citation>
    <scope>NUCLEOTIDE SEQUENCE [LARGE SCALE GENOMIC DNA]</scope>
    <source>
        <strain evidence="3 5">Su06</strain>
    </source>
</reference>
<evidence type="ECO:0000256" key="1">
    <source>
        <dbReference type="ARBA" id="ARBA00022694"/>
    </source>
</evidence>
<sequence>MPRHQLLENALLQSQQKPKTRFSIRKDEAGRLMPRHYNGVDPDLVGEKAFNHPSVRGWWSWLKERYQPENNIALITPCSSVKPYTRSPTSRKIRGLLRRLGLWDTIADKPRGIEWLYFSDLLILVPYERAEEYPACCYEVPPDIVLENTELSRVVTTLLAESMEALLGRGVNQVIVFLPRKHLRLWEEARSKAAKWPREHRVTYTLFSTKSLGDAIINVIETD</sequence>
<dbReference type="AlphaFoldDB" id="A0A0P0N5G4"/>
<evidence type="ECO:0000313" key="5">
    <source>
        <dbReference type="Proteomes" id="UP000058613"/>
    </source>
</evidence>
<keyword evidence="1" id="KW-0819">tRNA processing</keyword>
<dbReference type="GO" id="GO:0008033">
    <property type="term" value="P:tRNA processing"/>
    <property type="evidence" value="ECO:0007669"/>
    <property type="project" value="UniProtKB-KW"/>
</dbReference>
<name>A0A0P0N5G4_9CREN</name>
<organism evidence="3 5">
    <name type="scientific">Pyrodictium delaneyi</name>
    <dbReference type="NCBI Taxonomy" id="1273541"/>
    <lineage>
        <taxon>Archaea</taxon>
        <taxon>Thermoproteota</taxon>
        <taxon>Thermoprotei</taxon>
        <taxon>Desulfurococcales</taxon>
        <taxon>Pyrodictiaceae</taxon>
        <taxon>Pyrodictium</taxon>
    </lineage>
</organism>
<gene>
    <name evidence="4" type="ORF">Pdsh_05695</name>
    <name evidence="3" type="ORF">Pyrde_1547</name>
</gene>
<dbReference type="EMBL" id="NCQP01000002">
    <property type="protein sequence ID" value="OWJ55246.1"/>
    <property type="molecule type" value="Genomic_DNA"/>
</dbReference>
<dbReference type="Pfam" id="PF17884">
    <property type="entry name" value="DUF5591"/>
    <property type="match status" value="1"/>
</dbReference>
<evidence type="ECO:0000313" key="3">
    <source>
        <dbReference type="EMBL" id="ALL01590.1"/>
    </source>
</evidence>
<accession>A0A0P0N5G4</accession>
<evidence type="ECO:0000313" key="6">
    <source>
        <dbReference type="Proteomes" id="UP000196694"/>
    </source>
</evidence>
<dbReference type="Proteomes" id="UP000196694">
    <property type="component" value="Unassembled WGS sequence"/>
</dbReference>
<feature type="domain" description="DUF5591" evidence="2">
    <location>
        <begin position="56"/>
        <end position="193"/>
    </location>
</feature>
<evidence type="ECO:0000259" key="2">
    <source>
        <dbReference type="Pfam" id="PF17884"/>
    </source>
</evidence>